<evidence type="ECO:0000256" key="2">
    <source>
        <dbReference type="ARBA" id="ARBA00022448"/>
    </source>
</evidence>
<evidence type="ECO:0000256" key="10">
    <source>
        <dbReference type="ARBA" id="ARBA00023136"/>
    </source>
</evidence>
<dbReference type="InterPro" id="IPR011992">
    <property type="entry name" value="EF-hand-dom_pair"/>
</dbReference>
<dbReference type="AlphaFoldDB" id="A0AAD3CPU4"/>
<feature type="transmembrane region" description="Helical" evidence="11">
    <location>
        <begin position="240"/>
        <end position="264"/>
    </location>
</feature>
<dbReference type="InterPro" id="IPR006153">
    <property type="entry name" value="Cation/H_exchanger_TM"/>
</dbReference>
<dbReference type="GO" id="GO:0006813">
    <property type="term" value="P:potassium ion transport"/>
    <property type="evidence" value="ECO:0007669"/>
    <property type="project" value="UniProtKB-KW"/>
</dbReference>
<evidence type="ECO:0000313" key="14">
    <source>
        <dbReference type="EMBL" id="GFH48615.1"/>
    </source>
</evidence>
<keyword evidence="15" id="KW-1185">Reference proteome</keyword>
<reference evidence="14 15" key="1">
    <citation type="journal article" date="2021" name="Sci. Rep.">
        <title>The genome of the diatom Chaetoceros tenuissimus carries an ancient integrated fragment of an extant virus.</title>
        <authorList>
            <person name="Hongo Y."/>
            <person name="Kimura K."/>
            <person name="Takaki Y."/>
            <person name="Yoshida Y."/>
            <person name="Baba S."/>
            <person name="Kobayashi G."/>
            <person name="Nagasaki K."/>
            <person name="Hano T."/>
            <person name="Tomaru Y."/>
        </authorList>
    </citation>
    <scope>NUCLEOTIDE SEQUENCE [LARGE SCALE GENOMIC DNA]</scope>
    <source>
        <strain evidence="14 15">NIES-3715</strain>
    </source>
</reference>
<feature type="transmembrane region" description="Helical" evidence="11">
    <location>
        <begin position="159"/>
        <end position="183"/>
    </location>
</feature>
<evidence type="ECO:0000259" key="13">
    <source>
        <dbReference type="PROSITE" id="PS51201"/>
    </source>
</evidence>
<dbReference type="PROSITE" id="PS50222">
    <property type="entry name" value="EF_HAND_2"/>
    <property type="match status" value="2"/>
</dbReference>
<dbReference type="Pfam" id="PF00999">
    <property type="entry name" value="Na_H_Exchanger"/>
    <property type="match status" value="1"/>
</dbReference>
<organism evidence="14 15">
    <name type="scientific">Chaetoceros tenuissimus</name>
    <dbReference type="NCBI Taxonomy" id="426638"/>
    <lineage>
        <taxon>Eukaryota</taxon>
        <taxon>Sar</taxon>
        <taxon>Stramenopiles</taxon>
        <taxon>Ochrophyta</taxon>
        <taxon>Bacillariophyta</taxon>
        <taxon>Coscinodiscophyceae</taxon>
        <taxon>Chaetocerotophycidae</taxon>
        <taxon>Chaetocerotales</taxon>
        <taxon>Chaetocerotaceae</taxon>
        <taxon>Chaetoceros</taxon>
    </lineage>
</organism>
<evidence type="ECO:0000256" key="8">
    <source>
        <dbReference type="ARBA" id="ARBA00022989"/>
    </source>
</evidence>
<dbReference type="InterPro" id="IPR003148">
    <property type="entry name" value="RCK_N"/>
</dbReference>
<evidence type="ECO:0000256" key="6">
    <source>
        <dbReference type="ARBA" id="ARBA00022837"/>
    </source>
</evidence>
<feature type="transmembrane region" description="Helical" evidence="11">
    <location>
        <begin position="76"/>
        <end position="93"/>
    </location>
</feature>
<dbReference type="GO" id="GO:1902600">
    <property type="term" value="P:proton transmembrane transport"/>
    <property type="evidence" value="ECO:0007669"/>
    <property type="project" value="InterPro"/>
</dbReference>
<evidence type="ECO:0000256" key="11">
    <source>
        <dbReference type="SAM" id="Phobius"/>
    </source>
</evidence>
<evidence type="ECO:0000256" key="4">
    <source>
        <dbReference type="ARBA" id="ARBA00022538"/>
    </source>
</evidence>
<dbReference type="InterPro" id="IPR002048">
    <property type="entry name" value="EF_hand_dom"/>
</dbReference>
<evidence type="ECO:0008006" key="16">
    <source>
        <dbReference type="Google" id="ProtNLM"/>
    </source>
</evidence>
<dbReference type="InterPro" id="IPR018247">
    <property type="entry name" value="EF_Hand_1_Ca_BS"/>
</dbReference>
<proteinExistence type="predicted"/>
<evidence type="ECO:0000256" key="5">
    <source>
        <dbReference type="ARBA" id="ARBA00022692"/>
    </source>
</evidence>
<keyword evidence="5 11" id="KW-0812">Transmembrane</keyword>
<protein>
    <recommendedName>
        <fullName evidence="16">Calmodulin</fullName>
    </recommendedName>
</protein>
<dbReference type="SUPFAM" id="SSF51735">
    <property type="entry name" value="NAD(P)-binding Rossmann-fold domains"/>
    <property type="match status" value="1"/>
</dbReference>
<feature type="transmembrane region" description="Helical" evidence="11">
    <location>
        <begin position="298"/>
        <end position="323"/>
    </location>
</feature>
<dbReference type="SUPFAM" id="SSF47473">
    <property type="entry name" value="EF-hand"/>
    <property type="match status" value="2"/>
</dbReference>
<evidence type="ECO:0000256" key="7">
    <source>
        <dbReference type="ARBA" id="ARBA00022958"/>
    </source>
</evidence>
<dbReference type="GO" id="GO:0016020">
    <property type="term" value="C:membrane"/>
    <property type="evidence" value="ECO:0007669"/>
    <property type="project" value="UniProtKB-SubCell"/>
</dbReference>
<keyword evidence="3" id="KW-0050">Antiport</keyword>
<keyword evidence="6" id="KW-0106">Calcium</keyword>
<feature type="transmembrane region" description="Helical" evidence="11">
    <location>
        <begin position="389"/>
        <end position="414"/>
    </location>
</feature>
<dbReference type="Gene3D" id="3.40.50.720">
    <property type="entry name" value="NAD(P)-binding Rossmann-like Domain"/>
    <property type="match status" value="1"/>
</dbReference>
<dbReference type="GO" id="GO:0015297">
    <property type="term" value="F:antiporter activity"/>
    <property type="evidence" value="ECO:0007669"/>
    <property type="project" value="UniProtKB-KW"/>
</dbReference>
<evidence type="ECO:0000259" key="12">
    <source>
        <dbReference type="PROSITE" id="PS50222"/>
    </source>
</evidence>
<accession>A0AAD3CPU4</accession>
<feature type="transmembrane region" description="Helical" evidence="11">
    <location>
        <begin position="360"/>
        <end position="377"/>
    </location>
</feature>
<feature type="domain" description="EF-hand" evidence="12">
    <location>
        <begin position="493"/>
        <end position="528"/>
    </location>
</feature>
<feature type="domain" description="EF-hand" evidence="12">
    <location>
        <begin position="530"/>
        <end position="562"/>
    </location>
</feature>
<sequence length="839" mass="89902">MQLSATHDFLSSLSVALSDPAPVDAVLHALGSALDITSDAAPSSNSHLHALDALPAEAMPTEQVINSIEADTLASLGRDILTFLFVTVLVIPLSNSLGMNPTLLFLLIGCILGPYNLQMFSNNEADLELGDFGILFLLFNEGLGLSPDRIKDLKAFSNLGLFQIMSSMALFFFGTLIGGPYILQALDAFSFLNVDDELLRPILSSPVQAFCIASAGALSSSAFVLPVLKSKGWEDRAEGIAGLSILLLQDLAVAPLLVLLPVLAGSGPQTAAEFGALIVKAVFGFGGVLLLGRYLLSFIFDVVASAKSTETFVAAALLVAIGMGQTADFLGLSASTGAFAAGVLLAGNRFRPQIQADIKPFEGILLGIFFITAGAELDPAVVIKEWPTLLIGIIGFLITKTGVLFASGPALGLSMAESARVALTLAGGGEFSFVLFKLATDLKVLPDELNKLLTASVIISMSLTPVLGDIGDKVGKYIEELNPPEKINPWDGLTTEEAENLFDETDADGNGTIDLDELRTTLVQLNIPFETIADIFIAFDKNGDNEICRAEWREGIADGLLEDALRNAPEVEITQSRNKVIPFAEDAIVICGFGAMGRAVYGMIQEMGGVEGDIVAFSLDPSRVTAGILSGAPVVFGDGGRYELFKASGVKNPRAILITYGSRARRLNVLTRLRQALPYTKIYARADDLSEYKDLLEAGADEVISESTEAVVRFGKILDICQTPEKSETVRRKLLRGDFTKYEGEPIPGYQDSDLSDMIDETGLTRSELLKLYEIFESLGGNKETDVPLKVIEEFLARNSAVEPIDMEALDRCCKKSDEDGEGDLSFDEFVRISCLRTV</sequence>
<keyword evidence="10 11" id="KW-0472">Membrane</keyword>
<dbReference type="GO" id="GO:0005509">
    <property type="term" value="F:calcium ion binding"/>
    <property type="evidence" value="ECO:0007669"/>
    <property type="project" value="InterPro"/>
</dbReference>
<dbReference type="InterPro" id="IPR036291">
    <property type="entry name" value="NAD(P)-bd_dom_sf"/>
</dbReference>
<keyword evidence="8 11" id="KW-1133">Transmembrane helix</keyword>
<dbReference type="InterPro" id="IPR038770">
    <property type="entry name" value="Na+/solute_symporter_sf"/>
</dbReference>
<dbReference type="Pfam" id="PF02254">
    <property type="entry name" value="TrkA_N"/>
    <property type="match status" value="1"/>
</dbReference>
<evidence type="ECO:0000256" key="1">
    <source>
        <dbReference type="ARBA" id="ARBA00004141"/>
    </source>
</evidence>
<evidence type="ECO:0000313" key="15">
    <source>
        <dbReference type="Proteomes" id="UP001054902"/>
    </source>
</evidence>
<dbReference type="CDD" id="cd00051">
    <property type="entry name" value="EFh"/>
    <property type="match status" value="1"/>
</dbReference>
<keyword evidence="4" id="KW-0633">Potassium transport</keyword>
<dbReference type="SMART" id="SM00054">
    <property type="entry name" value="EFh"/>
    <property type="match status" value="3"/>
</dbReference>
<keyword evidence="7" id="KW-0630">Potassium</keyword>
<dbReference type="PROSITE" id="PS00018">
    <property type="entry name" value="EF_HAND_1"/>
    <property type="match status" value="3"/>
</dbReference>
<feature type="transmembrane region" description="Helical" evidence="11">
    <location>
        <begin position="203"/>
        <end position="228"/>
    </location>
</feature>
<dbReference type="Pfam" id="PF13202">
    <property type="entry name" value="EF-hand_5"/>
    <property type="match status" value="2"/>
</dbReference>
<dbReference type="PANTHER" id="PTHR46157">
    <property type="entry name" value="K(+) EFFLUX ANTIPORTER 3, CHLOROPLASTIC"/>
    <property type="match status" value="1"/>
</dbReference>
<dbReference type="PANTHER" id="PTHR46157:SF4">
    <property type="entry name" value="K(+) EFFLUX ANTIPORTER 3, CHLOROPLASTIC"/>
    <property type="match status" value="1"/>
</dbReference>
<evidence type="ECO:0000256" key="3">
    <source>
        <dbReference type="ARBA" id="ARBA00022449"/>
    </source>
</evidence>
<dbReference type="Gene3D" id="1.10.238.10">
    <property type="entry name" value="EF-hand"/>
    <property type="match status" value="2"/>
</dbReference>
<comment type="caution">
    <text evidence="14">The sequence shown here is derived from an EMBL/GenBank/DDBJ whole genome shotgun (WGS) entry which is preliminary data.</text>
</comment>
<dbReference type="Gene3D" id="1.20.1530.20">
    <property type="match status" value="1"/>
</dbReference>
<name>A0AAD3CPU4_9STRA</name>
<keyword evidence="2" id="KW-0813">Transport</keyword>
<dbReference type="PROSITE" id="PS51201">
    <property type="entry name" value="RCK_N"/>
    <property type="match status" value="1"/>
</dbReference>
<dbReference type="Proteomes" id="UP001054902">
    <property type="component" value="Unassembled WGS sequence"/>
</dbReference>
<comment type="subcellular location">
    <subcellularLocation>
        <location evidence="1">Membrane</location>
        <topology evidence="1">Multi-pass membrane protein</topology>
    </subcellularLocation>
</comment>
<feature type="domain" description="RCK N-terminal" evidence="13">
    <location>
        <begin position="585"/>
        <end position="705"/>
    </location>
</feature>
<evidence type="ECO:0000256" key="9">
    <source>
        <dbReference type="ARBA" id="ARBA00023065"/>
    </source>
</evidence>
<keyword evidence="9" id="KW-0406">Ion transport</keyword>
<dbReference type="EMBL" id="BLLK01000029">
    <property type="protein sequence ID" value="GFH48615.1"/>
    <property type="molecule type" value="Genomic_DNA"/>
</dbReference>
<gene>
    <name evidence="14" type="ORF">CTEN210_05091</name>
</gene>
<feature type="transmembrane region" description="Helical" evidence="11">
    <location>
        <begin position="270"/>
        <end position="291"/>
    </location>
</feature>